<evidence type="ECO:0000313" key="4">
    <source>
        <dbReference type="Proteomes" id="UP000198552"/>
    </source>
</evidence>
<sequence length="422" mass="41116">MPIAPIPLALLSPAPTLADPENFDARADVTVSEIVALVPRLNEELQGVYANAVSAQGAAAMSEAAVALASYRGTWSSLAGPLAPPATTLHVGSYWMLMGAVANVAASEPGSSNAWKLLNALPPLVREARAAAAVIGAGHMGRWIDITGGTFTQAFAPCAQLGGGWWCYLGNSGSGDITLDPAGAETIDGLASFVMYPGEVRLVQCDGVALRSVVLKAFSRTFTVSGNFIHPPGYAGIHHMLWGAGSGGTAQFYGSNAIEGVDRSAGGACAVGVLPASLIAAGATVAIIIGAGGPGAVTGSDYQKHGSPGGNSSIGTLVTAPGGGVSGGTYGVAAPGFNVASDAGGSAYGGASRGGGGRWTTIYGGGTNSSGPTTIFGGEGGGGNTGAPGSAPGGAGGSKTVSSGTAVAGNGARGECRLRGVI</sequence>
<name>A0A1G9UC45_9BURK</name>
<proteinExistence type="predicted"/>
<dbReference type="OrthoDB" id="8759948at2"/>
<evidence type="ECO:0000313" key="3">
    <source>
        <dbReference type="EMBL" id="SDM57432.1"/>
    </source>
</evidence>
<dbReference type="RefSeq" id="WP_091571223.1">
    <property type="nucleotide sequence ID" value="NZ_FNHP01000008.1"/>
</dbReference>
<dbReference type="Proteomes" id="UP000198552">
    <property type="component" value="Unassembled WGS sequence"/>
</dbReference>
<keyword evidence="4" id="KW-1185">Reference proteome</keyword>
<dbReference type="STRING" id="1527607.SAMN05428957_10896"/>
<dbReference type="AlphaFoldDB" id="A0A1G9UC45"/>
<feature type="compositionally biased region" description="Gly residues" evidence="1">
    <location>
        <begin position="377"/>
        <end position="397"/>
    </location>
</feature>
<dbReference type="Pfam" id="PF21722">
    <property type="entry name" value="Gly_rich_2"/>
    <property type="match status" value="1"/>
</dbReference>
<dbReference type="InterPro" id="IPR049304">
    <property type="entry name" value="Gly_rich_dom"/>
</dbReference>
<evidence type="ECO:0000259" key="2">
    <source>
        <dbReference type="Pfam" id="PF21722"/>
    </source>
</evidence>
<evidence type="ECO:0000256" key="1">
    <source>
        <dbReference type="SAM" id="MobiDB-lite"/>
    </source>
</evidence>
<reference evidence="4" key="1">
    <citation type="submission" date="2016-10" db="EMBL/GenBank/DDBJ databases">
        <authorList>
            <person name="Varghese N."/>
            <person name="Submissions S."/>
        </authorList>
    </citation>
    <scope>NUCLEOTIDE SEQUENCE [LARGE SCALE GENOMIC DNA]</scope>
    <source>
        <strain evidence="4">EPL6</strain>
    </source>
</reference>
<accession>A0A1G9UC45</accession>
<protein>
    <recommendedName>
        <fullName evidence="2">Glycine-rich domain-containing protein</fullName>
    </recommendedName>
</protein>
<organism evidence="3 4">
    <name type="scientific">Oryzisolibacter propanilivorax</name>
    <dbReference type="NCBI Taxonomy" id="1527607"/>
    <lineage>
        <taxon>Bacteria</taxon>
        <taxon>Pseudomonadati</taxon>
        <taxon>Pseudomonadota</taxon>
        <taxon>Betaproteobacteria</taxon>
        <taxon>Burkholderiales</taxon>
        <taxon>Comamonadaceae</taxon>
        <taxon>Oryzisolibacter</taxon>
    </lineage>
</organism>
<dbReference type="EMBL" id="FNHP01000008">
    <property type="protein sequence ID" value="SDM57432.1"/>
    <property type="molecule type" value="Genomic_DNA"/>
</dbReference>
<feature type="region of interest" description="Disordered" evidence="1">
    <location>
        <begin position="365"/>
        <end position="410"/>
    </location>
</feature>
<feature type="domain" description="Glycine-rich" evidence="2">
    <location>
        <begin position="225"/>
        <end position="419"/>
    </location>
</feature>
<gene>
    <name evidence="3" type="ORF">SAMN05428957_10896</name>
</gene>